<evidence type="ECO:0000313" key="1">
    <source>
        <dbReference type="EMBL" id="ANS06240.1"/>
    </source>
</evidence>
<dbReference type="InterPro" id="IPR024345">
    <property type="entry name" value="DNA_matur_Phage_T7-like"/>
</dbReference>
<dbReference type="KEGG" id="vg:54976480"/>
<keyword evidence="2" id="KW-1185">Reference proteome</keyword>
<reference evidence="1 2" key="1">
    <citation type="submission" date="2016-06" db="EMBL/GenBank/DDBJ databases">
        <title>Not all particles are equal: the selective enrichment of particle-associated bacteria from the Mediterranean Sea.</title>
        <authorList>
            <person name="Lopez-Perez M."/>
            <person name="Kimes N.E."/>
            <person name="Haro-Moreno J.M."/>
            <person name="Rodriguez-Valera F."/>
        </authorList>
    </citation>
    <scope>NUCLEOTIDE SEQUENCE [LARGE SCALE GENOMIC DNA]</scope>
</reference>
<dbReference type="GeneID" id="54976480"/>
<dbReference type="Pfam" id="PF11123">
    <property type="entry name" value="DNA_Packaging_2"/>
    <property type="match status" value="1"/>
</dbReference>
<name>A0A1B1IY33_9CAUD</name>
<evidence type="ECO:0000313" key="2">
    <source>
        <dbReference type="Proteomes" id="UP000222126"/>
    </source>
</evidence>
<dbReference type="RefSeq" id="YP_009786404.1">
    <property type="nucleotide sequence ID" value="NC_047768.1"/>
</dbReference>
<organism evidence="1 2">
    <name type="scientific">Phage MedPE-SWcel-C56</name>
    <dbReference type="NCBI Taxonomy" id="1871314"/>
    <lineage>
        <taxon>Viruses</taxon>
        <taxon>Duplodnaviria</taxon>
        <taxon>Heunggongvirae</taxon>
        <taxon>Uroviricota</taxon>
        <taxon>Caudoviricetes</taxon>
        <taxon>Autographivirales</taxon>
        <taxon>Kafavirus</taxon>
        <taxon>Kafavirus SWcelC56</taxon>
    </lineage>
</organism>
<dbReference type="EMBL" id="KX397280">
    <property type="protein sequence ID" value="ANS06240.1"/>
    <property type="molecule type" value="Genomic_DNA"/>
</dbReference>
<sequence length="118" mass="12665">MAKGAATENKLGALHATLTAVYTRVLKSYEANLVELDKIKAGDHDLDDEVAAAMLVELGEPNPAMLTAVAKFLKDNDILYDTEELGKLSAQEERLARMRKARGDKVVSLAGLPVADNG</sequence>
<dbReference type="Proteomes" id="UP000222126">
    <property type="component" value="Segment"/>
</dbReference>
<accession>A0A1B1IY33</accession>
<proteinExistence type="predicted"/>
<protein>
    <submittedName>
        <fullName evidence="1">Uncharacterized protein</fullName>
    </submittedName>
</protein>